<sequence length="527" mass="59579">MDLSKDPDRKLEMAAIMVAGKQESLISSMGRKHAPNRHTFYQTQRLEAFFDECQHPTERHRHQLGKELGLTPTQIKFWFQNKRTLVKAQNAREEGNALREENERLKMENFETREMLKDEFCSRCKGISNKVSDHILELLQIEKSQLIDKYERLSNLLNSMGISASKRFSLPHSPRSSSDPQENFMGQRMGGISLHHDLDSTNHNDHIQLYWEKQLEHSDMSHMALTIAKAANELSTLLVSESLWIKDTTNQRYAIHRKNYEKTFTRINHLKSSCVRFESSKVKGLVRMNATQLVEMLLDSEYEQMHILSPFVAPRDFYFLRYCHQIGEGEWMIVEVSYDIFHGSRERDCHSHSWRLPSGCIVRDLSNGCSMWDILAKGISFQEIAKMSYGDHTGNRISIIQPVISSGNNILVLQESSIDHLGAIVAYAPVDIASLDMAVNGRDSSYIPLLPSGFVISSDGHPGTTAGASTSTTTNPEGSLLTIVFQIQDCDASSPKHVSMEMVASVHSLISSTVRSIKSALNCTSLA</sequence>
<accession>A0ACC0NCV0</accession>
<proteinExistence type="predicted"/>
<dbReference type="EMBL" id="CM046393">
    <property type="protein sequence ID" value="KAI8551075.1"/>
    <property type="molecule type" value="Genomic_DNA"/>
</dbReference>
<organism evidence="1 2">
    <name type="scientific">Rhododendron molle</name>
    <name type="common">Chinese azalea</name>
    <name type="synonym">Azalea mollis</name>
    <dbReference type="NCBI Taxonomy" id="49168"/>
    <lineage>
        <taxon>Eukaryota</taxon>
        <taxon>Viridiplantae</taxon>
        <taxon>Streptophyta</taxon>
        <taxon>Embryophyta</taxon>
        <taxon>Tracheophyta</taxon>
        <taxon>Spermatophyta</taxon>
        <taxon>Magnoliopsida</taxon>
        <taxon>eudicotyledons</taxon>
        <taxon>Gunneridae</taxon>
        <taxon>Pentapetalae</taxon>
        <taxon>asterids</taxon>
        <taxon>Ericales</taxon>
        <taxon>Ericaceae</taxon>
        <taxon>Ericoideae</taxon>
        <taxon>Rhodoreae</taxon>
        <taxon>Rhododendron</taxon>
    </lineage>
</organism>
<keyword evidence="2" id="KW-1185">Reference proteome</keyword>
<dbReference type="Proteomes" id="UP001062846">
    <property type="component" value="Chromosome 6"/>
</dbReference>
<gene>
    <name evidence="1" type="ORF">RHMOL_Rhmol06G0156700</name>
</gene>
<comment type="caution">
    <text evidence="1">The sequence shown here is derived from an EMBL/GenBank/DDBJ whole genome shotgun (WGS) entry which is preliminary data.</text>
</comment>
<reference evidence="1" key="1">
    <citation type="submission" date="2022-02" db="EMBL/GenBank/DDBJ databases">
        <title>Plant Genome Project.</title>
        <authorList>
            <person name="Zhang R.-G."/>
        </authorList>
    </citation>
    <scope>NUCLEOTIDE SEQUENCE</scope>
    <source>
        <strain evidence="1">AT1</strain>
    </source>
</reference>
<evidence type="ECO:0000313" key="1">
    <source>
        <dbReference type="EMBL" id="KAI8551075.1"/>
    </source>
</evidence>
<evidence type="ECO:0000313" key="2">
    <source>
        <dbReference type="Proteomes" id="UP001062846"/>
    </source>
</evidence>
<protein>
    <submittedName>
        <fullName evidence="1">Uncharacterized protein</fullName>
    </submittedName>
</protein>
<name>A0ACC0NCV0_RHOML</name>